<keyword evidence="1" id="KW-1133">Transmembrane helix</keyword>
<keyword evidence="1" id="KW-0472">Membrane</keyword>
<accession>A0A0F9KEP5</accession>
<keyword evidence="1" id="KW-0812">Transmembrane</keyword>
<sequence>MENEQEQPKEEETKPKRDWFMIIYTILMFCGVCLFLVSLLYLASEEQDSNLEINESTYSETLQNCSATLTFYINQTPDFATCETQDECDLKQLRYGLLQQDALNCMETAWRER</sequence>
<protein>
    <recommendedName>
        <fullName evidence="3">Transmembrane protein</fullName>
    </recommendedName>
</protein>
<evidence type="ECO:0000313" key="2">
    <source>
        <dbReference type="EMBL" id="KKM20578.1"/>
    </source>
</evidence>
<dbReference type="EMBL" id="LAZR01013739">
    <property type="protein sequence ID" value="KKM20578.1"/>
    <property type="molecule type" value="Genomic_DNA"/>
</dbReference>
<proteinExistence type="predicted"/>
<dbReference type="AlphaFoldDB" id="A0A0F9KEP5"/>
<comment type="caution">
    <text evidence="2">The sequence shown here is derived from an EMBL/GenBank/DDBJ whole genome shotgun (WGS) entry which is preliminary data.</text>
</comment>
<feature type="transmembrane region" description="Helical" evidence="1">
    <location>
        <begin position="21"/>
        <end position="43"/>
    </location>
</feature>
<organism evidence="2">
    <name type="scientific">marine sediment metagenome</name>
    <dbReference type="NCBI Taxonomy" id="412755"/>
    <lineage>
        <taxon>unclassified sequences</taxon>
        <taxon>metagenomes</taxon>
        <taxon>ecological metagenomes</taxon>
    </lineage>
</organism>
<reference evidence="2" key="1">
    <citation type="journal article" date="2015" name="Nature">
        <title>Complex archaea that bridge the gap between prokaryotes and eukaryotes.</title>
        <authorList>
            <person name="Spang A."/>
            <person name="Saw J.H."/>
            <person name="Jorgensen S.L."/>
            <person name="Zaremba-Niedzwiedzka K."/>
            <person name="Martijn J."/>
            <person name="Lind A.E."/>
            <person name="van Eijk R."/>
            <person name="Schleper C."/>
            <person name="Guy L."/>
            <person name="Ettema T.J."/>
        </authorList>
    </citation>
    <scope>NUCLEOTIDE SEQUENCE</scope>
</reference>
<evidence type="ECO:0008006" key="3">
    <source>
        <dbReference type="Google" id="ProtNLM"/>
    </source>
</evidence>
<evidence type="ECO:0000256" key="1">
    <source>
        <dbReference type="SAM" id="Phobius"/>
    </source>
</evidence>
<gene>
    <name evidence="2" type="ORF">LCGC14_1644120</name>
</gene>
<name>A0A0F9KEP5_9ZZZZ</name>